<gene>
    <name evidence="1" type="ORF">MNBD_GAMMA09-68</name>
</gene>
<dbReference type="EMBL" id="UOFI01000172">
    <property type="protein sequence ID" value="VAW69714.1"/>
    <property type="molecule type" value="Genomic_DNA"/>
</dbReference>
<reference evidence="1" key="1">
    <citation type="submission" date="2018-06" db="EMBL/GenBank/DDBJ databases">
        <authorList>
            <person name="Zhirakovskaya E."/>
        </authorList>
    </citation>
    <scope>NUCLEOTIDE SEQUENCE</scope>
</reference>
<accession>A0A3B0YLC5</accession>
<name>A0A3B0YLC5_9ZZZZ</name>
<sequence>MIEQLLESSSAETVQTIGKTLTLLRRNHKKPKIEMPKR</sequence>
<proteinExistence type="predicted"/>
<dbReference type="Gene3D" id="3.30.110.60">
    <property type="entry name" value="YhbY-like"/>
    <property type="match status" value="1"/>
</dbReference>
<evidence type="ECO:0000313" key="1">
    <source>
        <dbReference type="EMBL" id="VAW69714.1"/>
    </source>
</evidence>
<organism evidence="1">
    <name type="scientific">hydrothermal vent metagenome</name>
    <dbReference type="NCBI Taxonomy" id="652676"/>
    <lineage>
        <taxon>unclassified sequences</taxon>
        <taxon>metagenomes</taxon>
        <taxon>ecological metagenomes</taxon>
    </lineage>
</organism>
<dbReference type="SUPFAM" id="SSF75471">
    <property type="entry name" value="YhbY-like"/>
    <property type="match status" value="1"/>
</dbReference>
<dbReference type="InterPro" id="IPR035920">
    <property type="entry name" value="YhbY-like_sf"/>
</dbReference>
<protein>
    <submittedName>
        <fullName evidence="1">Uncharacterized protein</fullName>
    </submittedName>
</protein>
<dbReference type="AlphaFoldDB" id="A0A3B0YLC5"/>